<dbReference type="OrthoDB" id="9809801at2"/>
<dbReference type="Proteomes" id="UP000490922">
    <property type="component" value="Unassembled WGS sequence"/>
</dbReference>
<accession>A0A7J5ABN0</accession>
<evidence type="ECO:0000313" key="4">
    <source>
        <dbReference type="Proteomes" id="UP000490922"/>
    </source>
</evidence>
<comment type="caution">
    <text evidence="3">The sequence shown here is derived from an EMBL/GenBank/DDBJ whole genome shotgun (WGS) entry which is preliminary data.</text>
</comment>
<feature type="domain" description="HU" evidence="2">
    <location>
        <begin position="15"/>
        <end position="138"/>
    </location>
</feature>
<evidence type="ECO:0000259" key="2">
    <source>
        <dbReference type="Pfam" id="PF18291"/>
    </source>
</evidence>
<organism evidence="3 4">
    <name type="scientific">Flavobacterium luteum</name>
    <dbReference type="NCBI Taxonomy" id="2026654"/>
    <lineage>
        <taxon>Bacteria</taxon>
        <taxon>Pseudomonadati</taxon>
        <taxon>Bacteroidota</taxon>
        <taxon>Flavobacteriia</taxon>
        <taxon>Flavobacteriales</taxon>
        <taxon>Flavobacteriaceae</taxon>
        <taxon>Flavobacterium</taxon>
    </lineage>
</organism>
<dbReference type="InterPro" id="IPR005902">
    <property type="entry name" value="HU_DNA-bd_put"/>
</dbReference>
<dbReference type="InterPro" id="IPR010992">
    <property type="entry name" value="IHF-like_DNA-bd_dom_sf"/>
</dbReference>
<dbReference type="SUPFAM" id="SSF47729">
    <property type="entry name" value="IHF-like DNA-binding proteins"/>
    <property type="match status" value="1"/>
</dbReference>
<reference evidence="3 4" key="1">
    <citation type="submission" date="2019-09" db="EMBL/GenBank/DDBJ databases">
        <title>Flavobacterium sp. nov., isolated from glacier ice.</title>
        <authorList>
            <person name="Liu Q."/>
        </authorList>
    </citation>
    <scope>NUCLEOTIDE SEQUENCE [LARGE SCALE GENOMIC DNA]</scope>
    <source>
        <strain evidence="3 4">NBRC 112527</strain>
    </source>
</reference>
<dbReference type="AlphaFoldDB" id="A0A7J5ABN0"/>
<dbReference type="Gene3D" id="4.10.520.10">
    <property type="entry name" value="IHF-like DNA-binding proteins"/>
    <property type="match status" value="1"/>
</dbReference>
<proteinExistence type="predicted"/>
<sequence length="142" mass="15429">MFIFTYCVNLNFYTMSIPFIAVGKTNPTDSQASMLYYPRATQSGEIDLDALAEQVSLNCTATPADCYAVIISLVHVVSNALKDGNIVRLGAMGSFQVSVKGTASSSPEAVNQNNIKSASIIFRPGVKFKKMLGELVFYKKKV</sequence>
<dbReference type="EMBL" id="WAEM01000006">
    <property type="protein sequence ID" value="KAB1154935.1"/>
    <property type="molecule type" value="Genomic_DNA"/>
</dbReference>
<keyword evidence="1 3" id="KW-0238">DNA-binding</keyword>
<dbReference type="InterPro" id="IPR041607">
    <property type="entry name" value="HU-HIG"/>
</dbReference>
<gene>
    <name evidence="3" type="ORF">F6464_10950</name>
</gene>
<keyword evidence="4" id="KW-1185">Reference proteome</keyword>
<evidence type="ECO:0000256" key="1">
    <source>
        <dbReference type="ARBA" id="ARBA00023125"/>
    </source>
</evidence>
<dbReference type="GO" id="GO:0003677">
    <property type="term" value="F:DNA binding"/>
    <property type="evidence" value="ECO:0007669"/>
    <property type="project" value="UniProtKB-KW"/>
</dbReference>
<evidence type="ECO:0000313" key="3">
    <source>
        <dbReference type="EMBL" id="KAB1154935.1"/>
    </source>
</evidence>
<protein>
    <submittedName>
        <fullName evidence="3">DNA-binding protein</fullName>
    </submittedName>
</protein>
<name>A0A7J5ABN0_9FLAO</name>
<dbReference type="NCBIfam" id="TIGR01201">
    <property type="entry name" value="HU_rel"/>
    <property type="match status" value="1"/>
</dbReference>
<dbReference type="Pfam" id="PF18291">
    <property type="entry name" value="HU-HIG"/>
    <property type="match status" value="1"/>
</dbReference>